<dbReference type="GO" id="GO:0005829">
    <property type="term" value="C:cytosol"/>
    <property type="evidence" value="ECO:0007669"/>
    <property type="project" value="TreeGrafter"/>
</dbReference>
<keyword evidence="2" id="KW-1185">Reference proteome</keyword>
<dbReference type="NCBIfam" id="NF007806">
    <property type="entry name" value="PRK10513.1"/>
    <property type="match status" value="1"/>
</dbReference>
<dbReference type="SFLD" id="SFLDG01140">
    <property type="entry name" value="C2.B:_Phosphomannomutase_and_P"/>
    <property type="match status" value="1"/>
</dbReference>
<dbReference type="Pfam" id="PF08282">
    <property type="entry name" value="Hydrolase_3"/>
    <property type="match status" value="1"/>
</dbReference>
<organism evidence="1 2">
    <name type="scientific">Frateuria aurantia (strain ATCC 33424 / DSM 6220 / KCTC 2777 / LMG 1558 / NBRC 3245 / NCIMB 13370)</name>
    <name type="common">Acetobacter aurantius</name>
    <dbReference type="NCBI Taxonomy" id="767434"/>
    <lineage>
        <taxon>Bacteria</taxon>
        <taxon>Pseudomonadati</taxon>
        <taxon>Pseudomonadota</taxon>
        <taxon>Gammaproteobacteria</taxon>
        <taxon>Lysobacterales</taxon>
        <taxon>Rhodanobacteraceae</taxon>
        <taxon>Frateuria</taxon>
    </lineage>
</organism>
<dbReference type="PANTHER" id="PTHR10000:SF8">
    <property type="entry name" value="HAD SUPERFAMILY HYDROLASE-LIKE, TYPE 3"/>
    <property type="match status" value="1"/>
</dbReference>
<dbReference type="SFLD" id="SFLDS00003">
    <property type="entry name" value="Haloacid_Dehalogenase"/>
    <property type="match status" value="1"/>
</dbReference>
<dbReference type="Gene3D" id="3.30.1240.10">
    <property type="match status" value="1"/>
</dbReference>
<dbReference type="eggNOG" id="COG0561">
    <property type="taxonomic scope" value="Bacteria"/>
</dbReference>
<dbReference type="GO" id="GO:0016791">
    <property type="term" value="F:phosphatase activity"/>
    <property type="evidence" value="ECO:0007669"/>
    <property type="project" value="TreeGrafter"/>
</dbReference>
<accession>H8L5E7</accession>
<dbReference type="AlphaFoldDB" id="H8L5E7"/>
<dbReference type="SUPFAM" id="SSF56784">
    <property type="entry name" value="HAD-like"/>
    <property type="match status" value="1"/>
</dbReference>
<dbReference type="EMBL" id="CP003350">
    <property type="protein sequence ID" value="AFC85104.1"/>
    <property type="molecule type" value="Genomic_DNA"/>
</dbReference>
<dbReference type="HOGENOM" id="CLU_044146_0_1_6"/>
<evidence type="ECO:0000313" key="1">
    <source>
        <dbReference type="EMBL" id="AFC85104.1"/>
    </source>
</evidence>
<dbReference type="KEGG" id="fau:Fraau_0626"/>
<keyword evidence="1" id="KW-0378">Hydrolase</keyword>
<evidence type="ECO:0000313" key="2">
    <source>
        <dbReference type="Proteomes" id="UP000005234"/>
    </source>
</evidence>
<dbReference type="NCBIfam" id="TIGR00099">
    <property type="entry name" value="Cof-subfamily"/>
    <property type="match status" value="1"/>
</dbReference>
<dbReference type="NCBIfam" id="TIGR01484">
    <property type="entry name" value="HAD-SF-IIB"/>
    <property type="match status" value="1"/>
</dbReference>
<protein>
    <submittedName>
        <fullName evidence="1">HAD-superfamily hydrolase, subfamily IIB</fullName>
    </submittedName>
</protein>
<proteinExistence type="predicted"/>
<dbReference type="STRING" id="767434.Fraau_0626"/>
<dbReference type="PANTHER" id="PTHR10000">
    <property type="entry name" value="PHOSPHOSERINE PHOSPHATASE"/>
    <property type="match status" value="1"/>
</dbReference>
<sequence length="270" mass="29518">MIKLIAIDMDGTLLDPSHEITPRVRASVIAAREQGIRIVLATGRPYSGVKPYLHQLGLDQGEHFCITSNGSVVQQAATGEIWVESTLGQDEFLTFEAMARELGVHFHAISQGDMITTNRDISPHTVKDAYLTHTPLRIRDLDQLSSDMRYQKLMFVDEPAVLDAAIARIPSAALDGYNYVKSADDYFEILNPEAGKGPALRLLAERLGVAPAEIMAIGDHENDLSMFRYVGTPVAMGNAIDAVKKVARHVTRSNAHDGVAHAIESYALKA</sequence>
<dbReference type="InterPro" id="IPR000150">
    <property type="entry name" value="Cof"/>
</dbReference>
<dbReference type="Proteomes" id="UP000005234">
    <property type="component" value="Chromosome"/>
</dbReference>
<dbReference type="InterPro" id="IPR006379">
    <property type="entry name" value="HAD-SF_hydro_IIB"/>
</dbReference>
<dbReference type="InterPro" id="IPR023214">
    <property type="entry name" value="HAD_sf"/>
</dbReference>
<dbReference type="GO" id="GO:0000287">
    <property type="term" value="F:magnesium ion binding"/>
    <property type="evidence" value="ECO:0007669"/>
    <property type="project" value="UniProtKB-ARBA"/>
</dbReference>
<name>H8L5E7_FRAAD</name>
<gene>
    <name evidence="1" type="ordered locus">Fraau_0626</name>
</gene>
<reference evidence="1" key="1">
    <citation type="submission" date="2012-02" db="EMBL/GenBank/DDBJ databases">
        <title>The complete genome of Frateuria aurantia DSM 6220.</title>
        <authorList>
            <consortium name="US DOE Joint Genome Institute (JGI-PGF)"/>
            <person name="Lucas S."/>
            <person name="Copeland A."/>
            <person name="Lapidus A."/>
            <person name="Glavina del Rio T."/>
            <person name="Dalin E."/>
            <person name="Tice H."/>
            <person name="Bruce D."/>
            <person name="Goodwin L."/>
            <person name="Pitluck S."/>
            <person name="Peters L."/>
            <person name="Ovchinnikova G."/>
            <person name="Teshima H."/>
            <person name="Kyrpides N."/>
            <person name="Mavromatis K."/>
            <person name="Ivanova N."/>
            <person name="Brettin T."/>
            <person name="Detter J.C."/>
            <person name="Han C."/>
            <person name="Larimer F."/>
            <person name="Land M."/>
            <person name="Hauser L."/>
            <person name="Markowitz V."/>
            <person name="Cheng J.-F."/>
            <person name="Hugenholtz P."/>
            <person name="Woyke T."/>
            <person name="Wu D."/>
            <person name="Brambilla E."/>
            <person name="Klenk H.-P."/>
            <person name="Eisen J.A."/>
        </authorList>
    </citation>
    <scope>NUCLEOTIDE SEQUENCE</scope>
    <source>
        <strain evidence="1">DSM 6220</strain>
    </source>
</reference>
<dbReference type="CDD" id="cd07516">
    <property type="entry name" value="HAD_Pase"/>
    <property type="match status" value="1"/>
</dbReference>
<dbReference type="Gene3D" id="3.40.50.1000">
    <property type="entry name" value="HAD superfamily/HAD-like"/>
    <property type="match status" value="1"/>
</dbReference>
<dbReference type="RefSeq" id="WP_014402110.1">
    <property type="nucleotide sequence ID" value="NC_017033.1"/>
</dbReference>
<dbReference type="SFLD" id="SFLDG01144">
    <property type="entry name" value="C2.B.4:_PGP_Like"/>
    <property type="match status" value="1"/>
</dbReference>
<dbReference type="InterPro" id="IPR036412">
    <property type="entry name" value="HAD-like_sf"/>
</dbReference>